<dbReference type="PANTHER" id="PTHR10151">
    <property type="entry name" value="ECTONUCLEOTIDE PYROPHOSPHATASE/PHOSPHODIESTERASE"/>
    <property type="match status" value="1"/>
</dbReference>
<dbReference type="Gene3D" id="3.40.720.10">
    <property type="entry name" value="Alkaline Phosphatase, subunit A"/>
    <property type="match status" value="1"/>
</dbReference>
<dbReference type="Proteomes" id="UP000007110">
    <property type="component" value="Unassembled WGS sequence"/>
</dbReference>
<organism evidence="1 2">
    <name type="scientific">Strongylocentrotus purpuratus</name>
    <name type="common">Purple sea urchin</name>
    <dbReference type="NCBI Taxonomy" id="7668"/>
    <lineage>
        <taxon>Eukaryota</taxon>
        <taxon>Metazoa</taxon>
        <taxon>Echinodermata</taxon>
        <taxon>Eleutherozoa</taxon>
        <taxon>Echinozoa</taxon>
        <taxon>Echinoidea</taxon>
        <taxon>Euechinoidea</taxon>
        <taxon>Echinacea</taxon>
        <taxon>Camarodonta</taxon>
        <taxon>Echinidea</taxon>
        <taxon>Strongylocentrotidae</taxon>
        <taxon>Strongylocentrotus</taxon>
    </lineage>
</organism>
<dbReference type="RefSeq" id="XP_030838980.1">
    <property type="nucleotide sequence ID" value="XM_030983120.1"/>
</dbReference>
<dbReference type="EnsemblMetazoa" id="XM_030983120">
    <property type="protein sequence ID" value="XP_030838980"/>
    <property type="gene ID" value="LOC577518"/>
</dbReference>
<sequence>MTSRIYDAISWLTDDDFDLIMLYFDNPDEWLHKYGIGSQEAIDKLYEVDDAIGYLFRVLEERGLDETVNVIILSDHGHINSETSKHVNLYDYIASSDVDFIIADYGPNFQMVAVEGKLDEVYEALKSAHPALHVYKKEEIPERLHYGNHERVLPIFGFVDPGWHLHTTIGANDSFTLSDHGYDTQWMVMKSSFYAQGPYFRRNYAAVPLESVDVYQLMCEILSLDPAPNNGSRDRYVDMLASSEPASPTTSPCDNASAKPLLSESVIFGFVLLLGLMALKMD</sequence>
<dbReference type="Pfam" id="PF01663">
    <property type="entry name" value="Phosphodiest"/>
    <property type="match status" value="1"/>
</dbReference>
<reference evidence="2" key="1">
    <citation type="submission" date="2015-02" db="EMBL/GenBank/DDBJ databases">
        <title>Genome sequencing for Strongylocentrotus purpuratus.</title>
        <authorList>
            <person name="Murali S."/>
            <person name="Liu Y."/>
            <person name="Vee V."/>
            <person name="English A."/>
            <person name="Wang M."/>
            <person name="Skinner E."/>
            <person name="Han Y."/>
            <person name="Muzny D.M."/>
            <person name="Worley K.C."/>
            <person name="Gibbs R.A."/>
        </authorList>
    </citation>
    <scope>NUCLEOTIDE SEQUENCE</scope>
</reference>
<dbReference type="FunCoup" id="A0A7M7NT24">
    <property type="interactions" value="69"/>
</dbReference>
<protein>
    <submittedName>
        <fullName evidence="1">Uncharacterized protein</fullName>
    </submittedName>
</protein>
<dbReference type="KEGG" id="spu:577518"/>
<dbReference type="InterPro" id="IPR017850">
    <property type="entry name" value="Alkaline_phosphatase_core_sf"/>
</dbReference>
<dbReference type="OrthoDB" id="415411at2759"/>
<dbReference type="SUPFAM" id="SSF53649">
    <property type="entry name" value="Alkaline phosphatase-like"/>
    <property type="match status" value="1"/>
</dbReference>
<reference evidence="1" key="2">
    <citation type="submission" date="2021-01" db="UniProtKB">
        <authorList>
            <consortium name="EnsemblMetazoa"/>
        </authorList>
    </citation>
    <scope>IDENTIFICATION</scope>
</reference>
<dbReference type="PANTHER" id="PTHR10151:SF126">
    <property type="entry name" value="ECTONUCLEOTIDE PYROPHOSPHATASE_PHOSPHODIESTERASE FAMILY MEMBER 7-LIKE"/>
    <property type="match status" value="1"/>
</dbReference>
<dbReference type="GeneID" id="577518"/>
<evidence type="ECO:0000313" key="2">
    <source>
        <dbReference type="Proteomes" id="UP000007110"/>
    </source>
</evidence>
<dbReference type="InParanoid" id="A0A7M7NT24"/>
<dbReference type="OMA" id="RMIGRVI"/>
<name>A0A7M7NT24_STRPU</name>
<keyword evidence="2" id="KW-1185">Reference proteome</keyword>
<dbReference type="GO" id="GO:0008081">
    <property type="term" value="F:phosphoric diester hydrolase activity"/>
    <property type="evidence" value="ECO:0000318"/>
    <property type="project" value="GO_Central"/>
</dbReference>
<accession>A0A7M7NT24</accession>
<proteinExistence type="predicted"/>
<evidence type="ECO:0000313" key="1">
    <source>
        <dbReference type="EnsemblMetazoa" id="XP_030838980"/>
    </source>
</evidence>
<dbReference type="Gene3D" id="3.30.1360.180">
    <property type="match status" value="1"/>
</dbReference>
<dbReference type="InterPro" id="IPR002591">
    <property type="entry name" value="Phosphodiest/P_Trfase"/>
</dbReference>
<dbReference type="AlphaFoldDB" id="A0A7M7NT24"/>